<dbReference type="PANTHER" id="PTHR23403">
    <property type="entry name" value="TREHALASE"/>
    <property type="match status" value="1"/>
</dbReference>
<dbReference type="Gene3D" id="1.50.10.10">
    <property type="match status" value="1"/>
</dbReference>
<dbReference type="InterPro" id="IPR008928">
    <property type="entry name" value="6-hairpin_glycosidase_sf"/>
</dbReference>
<dbReference type="EC" id="3.2.1.28" evidence="4"/>
<comment type="catalytic activity">
    <reaction evidence="4">
        <text>alpha,alpha-trehalose + H2O = alpha-D-glucose + beta-D-glucose</text>
        <dbReference type="Rhea" id="RHEA:32675"/>
        <dbReference type="ChEBI" id="CHEBI:15377"/>
        <dbReference type="ChEBI" id="CHEBI:15903"/>
        <dbReference type="ChEBI" id="CHEBI:16551"/>
        <dbReference type="ChEBI" id="CHEBI:17925"/>
        <dbReference type="EC" id="3.2.1.28"/>
    </reaction>
</comment>
<dbReference type="EMBL" id="LAYC01000002">
    <property type="protein sequence ID" value="KYK56920.1"/>
    <property type="molecule type" value="Genomic_DNA"/>
</dbReference>
<dbReference type="Proteomes" id="UP000076580">
    <property type="component" value="Chromosome 02"/>
</dbReference>
<name>A0A151GIJ2_DRECN</name>
<organism evidence="5 6">
    <name type="scientific">Drechmeria coniospora</name>
    <name type="common">Nematophagous fungus</name>
    <name type="synonym">Meria coniospora</name>
    <dbReference type="NCBI Taxonomy" id="98403"/>
    <lineage>
        <taxon>Eukaryota</taxon>
        <taxon>Fungi</taxon>
        <taxon>Dikarya</taxon>
        <taxon>Ascomycota</taxon>
        <taxon>Pezizomycotina</taxon>
        <taxon>Sordariomycetes</taxon>
        <taxon>Hypocreomycetidae</taxon>
        <taxon>Hypocreales</taxon>
        <taxon>Ophiocordycipitaceae</taxon>
        <taxon>Drechmeria</taxon>
    </lineage>
</organism>
<keyword evidence="6" id="KW-1185">Reference proteome</keyword>
<comment type="similarity">
    <text evidence="1 4">Belongs to the glycosyl hydrolase 37 family.</text>
</comment>
<dbReference type="InterPro" id="IPR001661">
    <property type="entry name" value="Glyco_hydro_37"/>
</dbReference>
<keyword evidence="2 4" id="KW-0378">Hydrolase</keyword>
<dbReference type="AlphaFoldDB" id="A0A151GIJ2"/>
<accession>A0A151GIJ2</accession>
<dbReference type="GO" id="GO:0004555">
    <property type="term" value="F:alpha,alpha-trehalase activity"/>
    <property type="evidence" value="ECO:0007669"/>
    <property type="project" value="UniProtKB-EC"/>
</dbReference>
<evidence type="ECO:0000313" key="6">
    <source>
        <dbReference type="Proteomes" id="UP000076580"/>
    </source>
</evidence>
<dbReference type="STRING" id="98403.A0A151GIJ2"/>
<proteinExistence type="inferred from homology"/>
<evidence type="ECO:0000313" key="5">
    <source>
        <dbReference type="EMBL" id="KYK56920.1"/>
    </source>
</evidence>
<sequence>MASSTTSMSVRLPCVMTIRRSGGVPEYSTCTPAIPADVTATPCDARFRCSTTPACSLSASALRRPPVSRPVVDDASASFAHLLFLPGLLLEPKPKPKPKVKAKLPHENIMSSPLRLLVLAAAAAAPAVTALYVNGSTVVPCDSPIYCHGDILREVELARPFSDSKTFVDMPAIRPLDVIRAAFDKLHKPLKNDSALHEFLKTHFADAGGELKEVPRSKLTTDAVFLRGIEDVDIREFTAKVIDIWPSLTREYAGSRPDCPDCPSSFIPVKKPFVVAGGRFREPYYWDSYWILEGLLRTRGSFTDIARNTIENFLDLIEQFGFIPNGARIYYLNRSQPPMLAQMIGLYLEHTNDKSILDRALPLLVREHDFWLQNRTVEIRRAGSTYHLARYAVRNTQPRPESFREDYNQATNASFHATSRIVYPQVAALDEEQQEQLYGNLAAAAETGWDFSSRWLANPSDSARDVYFPLRSLNTENIVPVCLNSILYGNERVIGDFFALGGNDTARDLWHARADARSEAMTALLWNETHFSYFDYNITAAAQNIYVPFDDHVDSCADPCAAAKAGNKVIFHSAQLFPFWQGAAPARLKHNPLAVKRAYARVADHLDSKAGGVPATNIRTDQQWDEPAVWAPLMHAMMQGLLSTPPTFGCDDPAYRDVRALALALAQRYLDSTFCTWYATGGSTSATDKLPWLTDKDVGVMFEKYNDDSTNVAGGGGEYEVVEGFGWTNGVLIWAVDTFGNDLKRPDCGDIKPTLHDAGKKRSAVELHASDASRVKKFGSRALR</sequence>
<dbReference type="InterPro" id="IPR012341">
    <property type="entry name" value="6hp_glycosidase-like_sf"/>
</dbReference>
<gene>
    <name evidence="5" type="ORF">DCS_03926</name>
</gene>
<comment type="caution">
    <text evidence="5">The sequence shown here is derived from an EMBL/GenBank/DDBJ whole genome shotgun (WGS) entry which is preliminary data.</text>
</comment>
<dbReference type="InParanoid" id="A0A151GIJ2"/>
<dbReference type="GeneID" id="63716569"/>
<evidence type="ECO:0000256" key="4">
    <source>
        <dbReference type="RuleBase" id="RU361180"/>
    </source>
</evidence>
<dbReference type="PANTHER" id="PTHR23403:SF1">
    <property type="entry name" value="TREHALASE"/>
    <property type="match status" value="1"/>
</dbReference>
<dbReference type="SUPFAM" id="SSF48208">
    <property type="entry name" value="Six-hairpin glycosidases"/>
    <property type="match status" value="1"/>
</dbReference>
<dbReference type="Pfam" id="PF01204">
    <property type="entry name" value="Trehalase"/>
    <property type="match status" value="1"/>
</dbReference>
<evidence type="ECO:0000256" key="2">
    <source>
        <dbReference type="ARBA" id="ARBA00022801"/>
    </source>
</evidence>
<dbReference type="InterPro" id="IPR018232">
    <property type="entry name" value="Glyco_hydro_37_CS"/>
</dbReference>
<dbReference type="PROSITE" id="PS00928">
    <property type="entry name" value="TREHALASE_2"/>
    <property type="match status" value="1"/>
</dbReference>
<protein>
    <recommendedName>
        <fullName evidence="4">Trehalase</fullName>
        <ecNumber evidence="4">3.2.1.28</ecNumber>
    </recommendedName>
    <alternativeName>
        <fullName evidence="4">Alpha-trehalose glucohydrolase</fullName>
    </alternativeName>
</protein>
<evidence type="ECO:0000256" key="1">
    <source>
        <dbReference type="ARBA" id="ARBA00005615"/>
    </source>
</evidence>
<reference evidence="5 6" key="1">
    <citation type="journal article" date="2016" name="Sci. Rep.">
        <title>Insights into Adaptations to a Near-Obligate Nematode Endoparasitic Lifestyle from the Finished Genome of Drechmeria coniospora.</title>
        <authorList>
            <person name="Zhang L."/>
            <person name="Zhou Z."/>
            <person name="Guo Q."/>
            <person name="Fokkens L."/>
            <person name="Miskei M."/>
            <person name="Pocsi I."/>
            <person name="Zhang W."/>
            <person name="Chen M."/>
            <person name="Wang L."/>
            <person name="Sun Y."/>
            <person name="Donzelli B.G."/>
            <person name="Gibson D.M."/>
            <person name="Nelson D.R."/>
            <person name="Luo J.G."/>
            <person name="Rep M."/>
            <person name="Liu H."/>
            <person name="Yang S."/>
            <person name="Wang J."/>
            <person name="Krasnoff S.B."/>
            <person name="Xu Y."/>
            <person name="Molnar I."/>
            <person name="Lin M."/>
        </authorList>
    </citation>
    <scope>NUCLEOTIDE SEQUENCE [LARGE SCALE GENOMIC DNA]</scope>
    <source>
        <strain evidence="5 6">ARSEF 6962</strain>
    </source>
</reference>
<dbReference type="RefSeq" id="XP_040656272.1">
    <property type="nucleotide sequence ID" value="XM_040801239.1"/>
</dbReference>
<keyword evidence="3 4" id="KW-0326">Glycosidase</keyword>
<dbReference type="PRINTS" id="PR00744">
    <property type="entry name" value="GLHYDRLASE37"/>
</dbReference>
<evidence type="ECO:0000256" key="3">
    <source>
        <dbReference type="ARBA" id="ARBA00023295"/>
    </source>
</evidence>
<dbReference type="GO" id="GO:0005993">
    <property type="term" value="P:trehalose catabolic process"/>
    <property type="evidence" value="ECO:0007669"/>
    <property type="project" value="TreeGrafter"/>
</dbReference>